<reference evidence="2 3" key="1">
    <citation type="journal article" date="2013" name="Genome Announc.">
        <title>Whole-Genome Sequence of the Clinical Strain Corynebacterium argentoratense DSM 44202, Isolated from a Human Throat Specimen.</title>
        <authorList>
            <person name="Bomholt C."/>
            <person name="Glaub A."/>
            <person name="Gravermann K."/>
            <person name="Albersmeier A."/>
            <person name="Brinkrolf K."/>
            <person name="Ruckert C."/>
            <person name="Tauch A."/>
        </authorList>
    </citation>
    <scope>NUCLEOTIDE SEQUENCE [LARGE SCALE GENOMIC DNA]</scope>
    <source>
        <strain evidence="2">DSM 44202</strain>
    </source>
</reference>
<dbReference type="AlphaFoldDB" id="U3GXX0"/>
<dbReference type="KEGG" id="caz:CARG_04130"/>
<dbReference type="eggNOG" id="ENOG5031ITU">
    <property type="taxonomic scope" value="Bacteria"/>
</dbReference>
<dbReference type="RefSeq" id="WP_020976124.1">
    <property type="nucleotide sequence ID" value="NC_022198.1"/>
</dbReference>
<dbReference type="OrthoDB" id="4415055at2"/>
<dbReference type="GeneID" id="78250681"/>
<dbReference type="PATRIC" id="fig|1348662.3.peg.812"/>
<accession>U3GXX0</accession>
<proteinExistence type="predicted"/>
<evidence type="ECO:0000256" key="1">
    <source>
        <dbReference type="SAM" id="MobiDB-lite"/>
    </source>
</evidence>
<gene>
    <name evidence="2" type="ORF">CARG_04130</name>
</gene>
<evidence type="ECO:0000313" key="2">
    <source>
        <dbReference type="EMBL" id="AGU14971.1"/>
    </source>
</evidence>
<keyword evidence="3" id="KW-1185">Reference proteome</keyword>
<sequence>MLDPSRIPRVLEELRDTWEGQPRLSLPALFGALELRGIGWTSTDEELIQALQDLRATYPSRISQIEPGTCVRVQTDGSVVYIDHRDVITLPGGEVRPSVWHYASIDVCEVGRPLRLTTADGVNARLGVVEALNPMTIPRAGLSLNSTEGAAQPQPWFAADIDPHGVRLLIDIESEDSHPHAAPSAAETTSDRSIGDARDQARECRCMLGHDIHTWVQGRRETQHASRGWDRIGPVALNRLVIVDGRSLGRARAVWVLPQFSDLIW</sequence>
<dbReference type="HOGENOM" id="CLU_090942_0_0_11"/>
<feature type="region of interest" description="Disordered" evidence="1">
    <location>
        <begin position="177"/>
        <end position="196"/>
    </location>
</feature>
<dbReference type="Proteomes" id="UP000016943">
    <property type="component" value="Chromosome"/>
</dbReference>
<protein>
    <submittedName>
        <fullName evidence="2">Uncharacterized protein</fullName>
    </submittedName>
</protein>
<organism evidence="2 3">
    <name type="scientific">Corynebacterium argentoratense DSM 44202</name>
    <dbReference type="NCBI Taxonomy" id="1348662"/>
    <lineage>
        <taxon>Bacteria</taxon>
        <taxon>Bacillati</taxon>
        <taxon>Actinomycetota</taxon>
        <taxon>Actinomycetes</taxon>
        <taxon>Mycobacteriales</taxon>
        <taxon>Corynebacteriaceae</taxon>
        <taxon>Corynebacterium</taxon>
    </lineage>
</organism>
<name>U3GXX0_9CORY</name>
<evidence type="ECO:0000313" key="3">
    <source>
        <dbReference type="Proteomes" id="UP000016943"/>
    </source>
</evidence>
<dbReference type="EMBL" id="CP006365">
    <property type="protein sequence ID" value="AGU14971.1"/>
    <property type="molecule type" value="Genomic_DNA"/>
</dbReference>